<dbReference type="PANTHER" id="PTHR46651">
    <property type="entry name" value="POLYADENYLATE-BINDING PROTEIN-INTERACTING PROTEIN 7"/>
    <property type="match status" value="1"/>
</dbReference>
<organism evidence="2 3">
    <name type="scientific">Pisum sativum</name>
    <name type="common">Garden pea</name>
    <name type="synonym">Lathyrus oleraceus</name>
    <dbReference type="NCBI Taxonomy" id="3888"/>
    <lineage>
        <taxon>Eukaryota</taxon>
        <taxon>Viridiplantae</taxon>
        <taxon>Streptophyta</taxon>
        <taxon>Embryophyta</taxon>
        <taxon>Tracheophyta</taxon>
        <taxon>Spermatophyta</taxon>
        <taxon>Magnoliopsida</taxon>
        <taxon>eudicotyledons</taxon>
        <taxon>Gunneridae</taxon>
        <taxon>Pentapetalae</taxon>
        <taxon>rosids</taxon>
        <taxon>fabids</taxon>
        <taxon>Fabales</taxon>
        <taxon>Fabaceae</taxon>
        <taxon>Papilionoideae</taxon>
        <taxon>50 kb inversion clade</taxon>
        <taxon>NPAAA clade</taxon>
        <taxon>Hologalegina</taxon>
        <taxon>IRL clade</taxon>
        <taxon>Fabeae</taxon>
        <taxon>Lathyrus</taxon>
    </lineage>
</organism>
<reference evidence="2 3" key="1">
    <citation type="journal article" date="2022" name="Nat. Genet.">
        <title>Improved pea reference genome and pan-genome highlight genomic features and evolutionary characteristics.</title>
        <authorList>
            <person name="Yang T."/>
            <person name="Liu R."/>
            <person name="Luo Y."/>
            <person name="Hu S."/>
            <person name="Wang D."/>
            <person name="Wang C."/>
            <person name="Pandey M.K."/>
            <person name="Ge S."/>
            <person name="Xu Q."/>
            <person name="Li N."/>
            <person name="Li G."/>
            <person name="Huang Y."/>
            <person name="Saxena R.K."/>
            <person name="Ji Y."/>
            <person name="Li M."/>
            <person name="Yan X."/>
            <person name="He Y."/>
            <person name="Liu Y."/>
            <person name="Wang X."/>
            <person name="Xiang C."/>
            <person name="Varshney R.K."/>
            <person name="Ding H."/>
            <person name="Gao S."/>
            <person name="Zong X."/>
        </authorList>
    </citation>
    <scope>NUCLEOTIDE SEQUENCE [LARGE SCALE GENOMIC DNA]</scope>
    <source>
        <strain evidence="2 3">cv. Zhongwan 6</strain>
    </source>
</reference>
<dbReference type="PANTHER" id="PTHR46651:SF1">
    <property type="entry name" value="SMALL MUTS RELATED FAMILY PROTEIN"/>
    <property type="match status" value="1"/>
</dbReference>
<protein>
    <recommendedName>
        <fullName evidence="1">DUF1771 domain-containing protein</fullName>
    </recommendedName>
</protein>
<evidence type="ECO:0000313" key="3">
    <source>
        <dbReference type="Proteomes" id="UP001058974"/>
    </source>
</evidence>
<accession>A0A9D4VTT9</accession>
<proteinExistence type="predicted"/>
<dbReference type="InterPro" id="IPR053242">
    <property type="entry name" value="PAM2-like_domain"/>
</dbReference>
<dbReference type="Pfam" id="PF08590">
    <property type="entry name" value="DUF1771"/>
    <property type="match status" value="1"/>
</dbReference>
<name>A0A9D4VTT9_PEA</name>
<dbReference type="Gramene" id="Psat07G0499900-T1">
    <property type="protein sequence ID" value="KAI5389546.1"/>
    <property type="gene ID" value="KIW84_074999"/>
</dbReference>
<evidence type="ECO:0000259" key="1">
    <source>
        <dbReference type="SMART" id="SM01162"/>
    </source>
</evidence>
<dbReference type="Proteomes" id="UP001058974">
    <property type="component" value="Chromosome 7"/>
</dbReference>
<dbReference type="EMBL" id="JAMSHJ010000007">
    <property type="protein sequence ID" value="KAI5389546.1"/>
    <property type="molecule type" value="Genomic_DNA"/>
</dbReference>
<dbReference type="AlphaFoldDB" id="A0A9D4VTT9"/>
<keyword evidence="3" id="KW-1185">Reference proteome</keyword>
<comment type="caution">
    <text evidence="2">The sequence shown here is derived from an EMBL/GenBank/DDBJ whole genome shotgun (WGS) entry which is preliminary data.</text>
</comment>
<evidence type="ECO:0000313" key="2">
    <source>
        <dbReference type="EMBL" id="KAI5389546.1"/>
    </source>
</evidence>
<sequence length="228" mass="25761">MFLSVPTIEDRGELTLGIGFKTVVLAGQLLSGLKLVSLVNMYSEFREEARDHARLHNAYFEQARQAYLIDNKALAKEQSSKGQLHNMHKKEAHGKAQYSIYRQRNPDDPEMQVNGRGHERMIYLHRLPYLYLIEEKLSAPRISDTDISLDPQVPFVIRRGFGKGTTDYVLFSHESWSCANLLEHEAAISSLSNLMTITPGNTYMEAVVQMKIGITVTSTADTATTKWA</sequence>
<feature type="domain" description="DUF1771" evidence="1">
    <location>
        <begin position="41"/>
        <end position="106"/>
    </location>
</feature>
<dbReference type="InterPro" id="IPR013899">
    <property type="entry name" value="DUF1771"/>
</dbReference>
<gene>
    <name evidence="2" type="ORF">KIW84_074999</name>
</gene>
<dbReference type="SMART" id="SM01162">
    <property type="entry name" value="DUF1771"/>
    <property type="match status" value="1"/>
</dbReference>